<feature type="transmembrane region" description="Helical" evidence="6">
    <location>
        <begin position="157"/>
        <end position="182"/>
    </location>
</feature>
<evidence type="ECO:0000256" key="4">
    <source>
        <dbReference type="ARBA" id="ARBA00022989"/>
    </source>
</evidence>
<keyword evidence="4 6" id="KW-1133">Transmembrane helix</keyword>
<dbReference type="PANTHER" id="PTHR43124">
    <property type="entry name" value="PURINE EFFLUX PUMP PBUE"/>
    <property type="match status" value="1"/>
</dbReference>
<proteinExistence type="predicted"/>
<feature type="transmembrane region" description="Helical" evidence="6">
    <location>
        <begin position="43"/>
        <end position="64"/>
    </location>
</feature>
<dbReference type="InterPro" id="IPR011701">
    <property type="entry name" value="MFS"/>
</dbReference>
<feature type="transmembrane region" description="Helical" evidence="6">
    <location>
        <begin position="268"/>
        <end position="286"/>
    </location>
</feature>
<keyword evidence="9" id="KW-1185">Reference proteome</keyword>
<feature type="transmembrane region" description="Helical" evidence="6">
    <location>
        <begin position="336"/>
        <end position="355"/>
    </location>
</feature>
<organism evidence="8 9">
    <name type="scientific">Massilia aerilata</name>
    <dbReference type="NCBI Taxonomy" id="453817"/>
    <lineage>
        <taxon>Bacteria</taxon>
        <taxon>Pseudomonadati</taxon>
        <taxon>Pseudomonadota</taxon>
        <taxon>Betaproteobacteria</taxon>
        <taxon>Burkholderiales</taxon>
        <taxon>Oxalobacteraceae</taxon>
        <taxon>Telluria group</taxon>
        <taxon>Massilia</taxon>
    </lineage>
</organism>
<feature type="transmembrane region" description="Helical" evidence="6">
    <location>
        <begin position="292"/>
        <end position="315"/>
    </location>
</feature>
<evidence type="ECO:0000256" key="3">
    <source>
        <dbReference type="ARBA" id="ARBA00022692"/>
    </source>
</evidence>
<comment type="caution">
    <text evidence="8">The sequence shown here is derived from an EMBL/GenBank/DDBJ whole genome shotgun (WGS) entry which is preliminary data.</text>
</comment>
<reference evidence="9" key="1">
    <citation type="journal article" date="2019" name="Int. J. Syst. Evol. Microbiol.">
        <title>The Global Catalogue of Microorganisms (GCM) 10K type strain sequencing project: providing services to taxonomists for standard genome sequencing and annotation.</title>
        <authorList>
            <consortium name="The Broad Institute Genomics Platform"/>
            <consortium name="The Broad Institute Genome Sequencing Center for Infectious Disease"/>
            <person name="Wu L."/>
            <person name="Ma J."/>
        </authorList>
    </citation>
    <scope>NUCLEOTIDE SEQUENCE [LARGE SCALE GENOMIC DNA]</scope>
    <source>
        <strain evidence="9">CGMCC 4.5798</strain>
    </source>
</reference>
<dbReference type="Pfam" id="PF07690">
    <property type="entry name" value="MFS_1"/>
    <property type="match status" value="1"/>
</dbReference>
<feature type="transmembrane region" description="Helical" evidence="6">
    <location>
        <begin position="202"/>
        <end position="225"/>
    </location>
</feature>
<dbReference type="PANTHER" id="PTHR43124:SF3">
    <property type="entry name" value="CHLORAMPHENICOL EFFLUX PUMP RV0191"/>
    <property type="match status" value="1"/>
</dbReference>
<dbReference type="Proteomes" id="UP001596086">
    <property type="component" value="Unassembled WGS sequence"/>
</dbReference>
<dbReference type="Gene3D" id="1.20.1250.20">
    <property type="entry name" value="MFS general substrate transporter like domains"/>
    <property type="match status" value="2"/>
</dbReference>
<keyword evidence="2" id="KW-1003">Cell membrane</keyword>
<keyword evidence="3 6" id="KW-0812">Transmembrane</keyword>
<evidence type="ECO:0000256" key="6">
    <source>
        <dbReference type="SAM" id="Phobius"/>
    </source>
</evidence>
<comment type="subcellular location">
    <subcellularLocation>
        <location evidence="1">Cell membrane</location>
        <topology evidence="1">Multi-pass membrane protein</topology>
    </subcellularLocation>
</comment>
<dbReference type="InterPro" id="IPR050189">
    <property type="entry name" value="MFS_Efflux_Transporters"/>
</dbReference>
<accession>A0ABW0RW84</accession>
<feature type="transmembrane region" description="Helical" evidence="6">
    <location>
        <begin position="96"/>
        <end position="117"/>
    </location>
</feature>
<feature type="domain" description="Major facilitator superfamily (MFS) profile" evidence="7">
    <location>
        <begin position="5"/>
        <end position="381"/>
    </location>
</feature>
<dbReference type="InterPro" id="IPR036259">
    <property type="entry name" value="MFS_trans_sf"/>
</dbReference>
<gene>
    <name evidence="8" type="ORF">ACFPO9_04700</name>
</gene>
<dbReference type="SUPFAM" id="SSF103473">
    <property type="entry name" value="MFS general substrate transporter"/>
    <property type="match status" value="1"/>
</dbReference>
<dbReference type="RefSeq" id="WP_379767818.1">
    <property type="nucleotide sequence ID" value="NZ_JBHSMZ010000004.1"/>
</dbReference>
<protein>
    <submittedName>
        <fullName evidence="8">MFS transporter</fullName>
    </submittedName>
</protein>
<keyword evidence="5 6" id="KW-0472">Membrane</keyword>
<evidence type="ECO:0000313" key="9">
    <source>
        <dbReference type="Proteomes" id="UP001596086"/>
    </source>
</evidence>
<dbReference type="PROSITE" id="PS50850">
    <property type="entry name" value="MFS"/>
    <property type="match status" value="1"/>
</dbReference>
<evidence type="ECO:0000313" key="8">
    <source>
        <dbReference type="EMBL" id="MFC5547810.1"/>
    </source>
</evidence>
<evidence type="ECO:0000256" key="5">
    <source>
        <dbReference type="ARBA" id="ARBA00023136"/>
    </source>
</evidence>
<dbReference type="CDD" id="cd17324">
    <property type="entry name" value="MFS_NepI_like"/>
    <property type="match status" value="1"/>
</dbReference>
<evidence type="ECO:0000259" key="7">
    <source>
        <dbReference type="PROSITE" id="PS50850"/>
    </source>
</evidence>
<name>A0ABW0RW84_9BURK</name>
<feature type="transmembrane region" description="Helical" evidence="6">
    <location>
        <begin position="71"/>
        <end position="90"/>
    </location>
</feature>
<dbReference type="InterPro" id="IPR020846">
    <property type="entry name" value="MFS_dom"/>
</dbReference>
<evidence type="ECO:0000256" key="2">
    <source>
        <dbReference type="ARBA" id="ARBA00022475"/>
    </source>
</evidence>
<dbReference type="EMBL" id="JBHSMZ010000004">
    <property type="protein sequence ID" value="MFC5547810.1"/>
    <property type="molecule type" value="Genomic_DNA"/>
</dbReference>
<evidence type="ECO:0000256" key="1">
    <source>
        <dbReference type="ARBA" id="ARBA00004651"/>
    </source>
</evidence>
<sequence>MIKKSLAPLALGGFGIGMTEFVMMGILPDIATGLNISIPQAGYLISAYAVGVVVGAPTLVSMLGHRPPRGVLVWFMLMFAAFNALSAFAPNFHTMMLFRFLAGLPHGAFFGVGAVVATRLADKGKEAAALASMFSGLTIANVVGVPAGTWLGHHMSWRLVFLIVAAIGLAAALMTQKVIPYFEGKPRAGLAQDLRIFRNPKLWLALGITSIGTGGLFAWLSYIAPLLTEVTHFHADMIPLIMTVVGVGMTAGVQFGGKLADRVHPLRAIQILLASMIVLLLLNAVLASSQAAMVMLAFGVGANALALGPSIQMLLIEHSREAEMLGSSLGQSGFNIGNALGAFLGGIPLILGFSYASPQWVAAGLAGAGLVLALAMQAHARRSVRALA</sequence>
<feature type="transmembrane region" description="Helical" evidence="6">
    <location>
        <begin position="129"/>
        <end position="151"/>
    </location>
</feature>
<feature type="transmembrane region" description="Helical" evidence="6">
    <location>
        <begin position="361"/>
        <end position="380"/>
    </location>
</feature>